<organism evidence="1 2">
    <name type="scientific">Clostridium fermenticellae</name>
    <dbReference type="NCBI Taxonomy" id="2068654"/>
    <lineage>
        <taxon>Bacteria</taxon>
        <taxon>Bacillati</taxon>
        <taxon>Bacillota</taxon>
        <taxon>Clostridia</taxon>
        <taxon>Eubacteriales</taxon>
        <taxon>Clostridiaceae</taxon>
        <taxon>Clostridium</taxon>
    </lineage>
</organism>
<protein>
    <submittedName>
        <fullName evidence="1">YtxH domain-containing protein</fullName>
    </submittedName>
</protein>
<dbReference type="Proteomes" id="UP000266301">
    <property type="component" value="Chromosome"/>
</dbReference>
<reference evidence="1 2" key="1">
    <citation type="journal article" date="2019" name="Int. J. Syst. Evol. Microbiol.">
        <title>Clostridium fermenticellae sp. nov., isolated from the mud in a fermentation cellar for the production of the Chinese liquor, baijiu.</title>
        <authorList>
            <person name="Xu P.X."/>
            <person name="Chai L.J."/>
            <person name="Qiu T."/>
            <person name="Zhang X.J."/>
            <person name="Lu Z.M."/>
            <person name="Xiao C."/>
            <person name="Wang S.T."/>
            <person name="Shen C.H."/>
            <person name="Shi J.S."/>
            <person name="Xu Z.H."/>
        </authorList>
    </citation>
    <scope>NUCLEOTIDE SEQUENCE [LARGE SCALE GENOMIC DNA]</scope>
    <source>
        <strain evidence="1 2">JN500901</strain>
    </source>
</reference>
<evidence type="ECO:0000313" key="1">
    <source>
        <dbReference type="EMBL" id="AYD41478.1"/>
    </source>
</evidence>
<evidence type="ECO:0000313" key="2">
    <source>
        <dbReference type="Proteomes" id="UP000266301"/>
    </source>
</evidence>
<name>A0A386H7A5_9CLOT</name>
<dbReference type="EMBL" id="CP032416">
    <property type="protein sequence ID" value="AYD41478.1"/>
    <property type="molecule type" value="Genomic_DNA"/>
</dbReference>
<gene>
    <name evidence="1" type="ORF">D4Z93_11555</name>
</gene>
<dbReference type="KEGG" id="cfer:D4Z93_11555"/>
<proteinExistence type="predicted"/>
<dbReference type="OrthoDB" id="1934488at2"/>
<dbReference type="AlphaFoldDB" id="A0A386H7A5"/>
<accession>A0A386H7A5</accession>
<sequence>MTAGAILGATAMRMMFMPEFDGSTKRRMRRTARSVRNAAEDVFDDMRNIMR</sequence>
<keyword evidence="2" id="KW-1185">Reference proteome</keyword>